<evidence type="ECO:0000259" key="6">
    <source>
        <dbReference type="Pfam" id="PF01266"/>
    </source>
</evidence>
<dbReference type="InterPro" id="IPR012727">
    <property type="entry name" value="Gly_oxidase_ThiO"/>
</dbReference>
<dbReference type="EMBL" id="FTNI01000001">
    <property type="protein sequence ID" value="SIQ25170.1"/>
    <property type="molecule type" value="Genomic_DNA"/>
</dbReference>
<dbReference type="STRING" id="58117.SAMN05421833_101278"/>
<dbReference type="UniPathway" id="UPA00060"/>
<proteinExistence type="predicted"/>
<organism evidence="7 8">
    <name type="scientific">Microbispora rosea</name>
    <dbReference type="NCBI Taxonomy" id="58117"/>
    <lineage>
        <taxon>Bacteria</taxon>
        <taxon>Bacillati</taxon>
        <taxon>Actinomycetota</taxon>
        <taxon>Actinomycetes</taxon>
        <taxon>Streptosporangiales</taxon>
        <taxon>Streptosporangiaceae</taxon>
        <taxon>Microbispora</taxon>
    </lineage>
</organism>
<dbReference type="GO" id="GO:0009229">
    <property type="term" value="P:thiamine diphosphate biosynthetic process"/>
    <property type="evidence" value="ECO:0007669"/>
    <property type="project" value="UniProtKB-UniPathway"/>
</dbReference>
<dbReference type="SUPFAM" id="SSF51905">
    <property type="entry name" value="FAD/NAD(P)-binding domain"/>
    <property type="match status" value="1"/>
</dbReference>
<dbReference type="PANTHER" id="PTHR13847:SF289">
    <property type="entry name" value="GLYCINE OXIDASE"/>
    <property type="match status" value="1"/>
</dbReference>
<evidence type="ECO:0000256" key="3">
    <source>
        <dbReference type="ARBA" id="ARBA00023002"/>
    </source>
</evidence>
<protein>
    <recommendedName>
        <fullName evidence="5">glycine oxidase</fullName>
        <ecNumber evidence="5">1.4.3.19</ecNumber>
    </recommendedName>
</protein>
<dbReference type="GO" id="GO:0043799">
    <property type="term" value="F:glycine oxidase activity"/>
    <property type="evidence" value="ECO:0007669"/>
    <property type="project" value="UniProtKB-EC"/>
</dbReference>
<reference evidence="8" key="1">
    <citation type="submission" date="2017-01" db="EMBL/GenBank/DDBJ databases">
        <authorList>
            <person name="Varghese N."/>
            <person name="Submissions S."/>
        </authorList>
    </citation>
    <scope>NUCLEOTIDE SEQUENCE [LARGE SCALE GENOMIC DNA]</scope>
    <source>
        <strain evidence="8">ATCC 12950</strain>
    </source>
</reference>
<evidence type="ECO:0000256" key="2">
    <source>
        <dbReference type="ARBA" id="ARBA00022977"/>
    </source>
</evidence>
<dbReference type="GO" id="GO:0005737">
    <property type="term" value="C:cytoplasm"/>
    <property type="evidence" value="ECO:0007669"/>
    <property type="project" value="TreeGrafter"/>
</dbReference>
<gene>
    <name evidence="7" type="ORF">SAMN05421833_101278</name>
</gene>
<dbReference type="SUPFAM" id="SSF54373">
    <property type="entry name" value="FAD-linked reductases, C-terminal domain"/>
    <property type="match status" value="1"/>
</dbReference>
<dbReference type="Pfam" id="PF01266">
    <property type="entry name" value="DAO"/>
    <property type="match status" value="1"/>
</dbReference>
<accession>A0A1N6R8G8</accession>
<evidence type="ECO:0000256" key="4">
    <source>
        <dbReference type="ARBA" id="ARBA00049872"/>
    </source>
</evidence>
<dbReference type="AlphaFoldDB" id="A0A1N6R8G8"/>
<dbReference type="Gene3D" id="3.30.9.10">
    <property type="entry name" value="D-Amino Acid Oxidase, subunit A, domain 2"/>
    <property type="match status" value="1"/>
</dbReference>
<feature type="domain" description="FAD dependent oxidoreductase" evidence="6">
    <location>
        <begin position="14"/>
        <end position="357"/>
    </location>
</feature>
<dbReference type="RefSeq" id="WP_076432058.1">
    <property type="nucleotide sequence ID" value="NZ_FTNI01000001.1"/>
</dbReference>
<dbReference type="EC" id="1.4.3.19" evidence="5"/>
<evidence type="ECO:0000256" key="5">
    <source>
        <dbReference type="ARBA" id="ARBA00050018"/>
    </source>
</evidence>
<sequence>MSRTPPSGVQSGYDVVIVGGGVAGLAAAWRTARRGLSAAVIDPSPGGGATHASAGMLAPVSEVTYTEEPLLRLGLASLAAWPAFRAELEDETGADLDYRTEGTLEVARGADDMAVLDDLAAFERTLGLRVERLTGRECRSFEPMLSPSVRGGLLARDDAWVNPRRVVRALLAAFEKAGGMLVNERVTGIDAQGPGAPRVRLESGGAVTAGQVVVAAGSWSASLLPGLPVRPVKGEILRLRGPRGFLTRCVRGLVHGSPAYLVPRGDGEITLGATTQEMGYDARVTAGGVYELLRDARELVPGITELELAETTTGFRPGTPDNLPLIGPAGPPGVLAATGHGRNGVLLSPVTADAVAAFLTGDEVPPVARFCDPGRFSQ</sequence>
<dbReference type="Gene3D" id="3.50.50.60">
    <property type="entry name" value="FAD/NAD(P)-binding domain"/>
    <property type="match status" value="1"/>
</dbReference>
<evidence type="ECO:0000313" key="7">
    <source>
        <dbReference type="EMBL" id="SIQ25170.1"/>
    </source>
</evidence>
<keyword evidence="8" id="KW-1185">Reference proteome</keyword>
<dbReference type="OrthoDB" id="3214401at2"/>
<comment type="pathway">
    <text evidence="1">Cofactor biosynthesis; thiamine diphosphate biosynthesis.</text>
</comment>
<dbReference type="NCBIfam" id="TIGR02352">
    <property type="entry name" value="thiamin_ThiO"/>
    <property type="match status" value="1"/>
</dbReference>
<dbReference type="GO" id="GO:0050660">
    <property type="term" value="F:flavin adenine dinucleotide binding"/>
    <property type="evidence" value="ECO:0007669"/>
    <property type="project" value="InterPro"/>
</dbReference>
<evidence type="ECO:0000256" key="1">
    <source>
        <dbReference type="ARBA" id="ARBA00004948"/>
    </source>
</evidence>
<dbReference type="InterPro" id="IPR036188">
    <property type="entry name" value="FAD/NAD-bd_sf"/>
</dbReference>
<comment type="catalytic activity">
    <reaction evidence="4">
        <text>glycine + O2 + H2O = glyoxylate + H2O2 + NH4(+)</text>
        <dbReference type="Rhea" id="RHEA:11532"/>
        <dbReference type="ChEBI" id="CHEBI:15377"/>
        <dbReference type="ChEBI" id="CHEBI:15379"/>
        <dbReference type="ChEBI" id="CHEBI:16240"/>
        <dbReference type="ChEBI" id="CHEBI:28938"/>
        <dbReference type="ChEBI" id="CHEBI:36655"/>
        <dbReference type="ChEBI" id="CHEBI:57305"/>
        <dbReference type="EC" id="1.4.3.19"/>
    </reaction>
</comment>
<keyword evidence="3" id="KW-0560">Oxidoreductase</keyword>
<dbReference type="GO" id="GO:0009228">
    <property type="term" value="P:thiamine biosynthetic process"/>
    <property type="evidence" value="ECO:0007669"/>
    <property type="project" value="UniProtKB-KW"/>
</dbReference>
<evidence type="ECO:0000313" key="8">
    <source>
        <dbReference type="Proteomes" id="UP000186096"/>
    </source>
</evidence>
<dbReference type="PANTHER" id="PTHR13847">
    <property type="entry name" value="SARCOSINE DEHYDROGENASE-RELATED"/>
    <property type="match status" value="1"/>
</dbReference>
<name>A0A1N6R8G8_9ACTN</name>
<dbReference type="Proteomes" id="UP000186096">
    <property type="component" value="Unassembled WGS sequence"/>
</dbReference>
<keyword evidence="2" id="KW-0784">Thiamine biosynthesis</keyword>
<dbReference type="InterPro" id="IPR006076">
    <property type="entry name" value="FAD-dep_OxRdtase"/>
</dbReference>